<dbReference type="SUPFAM" id="SSF51735">
    <property type="entry name" value="NAD(P)-binding Rossmann-fold domains"/>
    <property type="match status" value="1"/>
</dbReference>
<dbReference type="InterPro" id="IPR005888">
    <property type="entry name" value="dTDP_Gluc_deHydtase"/>
</dbReference>
<evidence type="ECO:0000256" key="1">
    <source>
        <dbReference type="ARBA" id="ARBA00001539"/>
    </source>
</evidence>
<keyword evidence="5" id="KW-0520">NAD</keyword>
<dbReference type="InterPro" id="IPR016040">
    <property type="entry name" value="NAD(P)-bd_dom"/>
</dbReference>
<dbReference type="PANTHER" id="PTHR43000">
    <property type="entry name" value="DTDP-D-GLUCOSE 4,6-DEHYDRATASE-RELATED"/>
    <property type="match status" value="1"/>
</dbReference>
<dbReference type="Pfam" id="PF16363">
    <property type="entry name" value="GDP_Man_Dehyd"/>
    <property type="match status" value="1"/>
</dbReference>
<name>A0ABT6DKI4_9BACT</name>
<dbReference type="GO" id="GO:0008460">
    <property type="term" value="F:dTDP-glucose 4,6-dehydratase activity"/>
    <property type="evidence" value="ECO:0007669"/>
    <property type="project" value="UniProtKB-EC"/>
</dbReference>
<dbReference type="EMBL" id="JANRMI010000002">
    <property type="protein sequence ID" value="MDG0816710.1"/>
    <property type="molecule type" value="Genomic_DNA"/>
</dbReference>
<dbReference type="CDD" id="cd05246">
    <property type="entry name" value="dTDP_GD_SDR_e"/>
    <property type="match status" value="1"/>
</dbReference>
<dbReference type="Gene3D" id="3.90.25.10">
    <property type="entry name" value="UDP-galactose 4-epimerase, domain 1"/>
    <property type="match status" value="1"/>
</dbReference>
<dbReference type="InterPro" id="IPR036291">
    <property type="entry name" value="NAD(P)-bd_dom_sf"/>
</dbReference>
<organism evidence="9 10">
    <name type="scientific">Bdellovibrio svalbardensis</name>
    <dbReference type="NCBI Taxonomy" id="2972972"/>
    <lineage>
        <taxon>Bacteria</taxon>
        <taxon>Pseudomonadati</taxon>
        <taxon>Bdellovibrionota</taxon>
        <taxon>Bdellovibrionia</taxon>
        <taxon>Bdellovibrionales</taxon>
        <taxon>Pseudobdellovibrionaceae</taxon>
        <taxon>Bdellovibrio</taxon>
    </lineage>
</organism>
<feature type="domain" description="NAD(P)-binding" evidence="8">
    <location>
        <begin position="10"/>
        <end position="316"/>
    </location>
</feature>
<dbReference type="EC" id="4.2.1.46" evidence="4 7"/>
<evidence type="ECO:0000313" key="10">
    <source>
        <dbReference type="Proteomes" id="UP001152321"/>
    </source>
</evidence>
<keyword evidence="10" id="KW-1185">Reference proteome</keyword>
<gene>
    <name evidence="9" type="primary">rfbB</name>
    <name evidence="9" type="ORF">NWE73_10065</name>
</gene>
<accession>A0ABT6DKI4</accession>
<evidence type="ECO:0000256" key="2">
    <source>
        <dbReference type="ARBA" id="ARBA00001911"/>
    </source>
</evidence>
<proteinExistence type="inferred from homology"/>
<evidence type="ECO:0000256" key="4">
    <source>
        <dbReference type="ARBA" id="ARBA00011990"/>
    </source>
</evidence>
<comment type="catalytic activity">
    <reaction evidence="1 7">
        <text>dTDP-alpha-D-glucose = dTDP-4-dehydro-6-deoxy-alpha-D-glucose + H2O</text>
        <dbReference type="Rhea" id="RHEA:17221"/>
        <dbReference type="ChEBI" id="CHEBI:15377"/>
        <dbReference type="ChEBI" id="CHEBI:57477"/>
        <dbReference type="ChEBI" id="CHEBI:57649"/>
        <dbReference type="EC" id="4.2.1.46"/>
    </reaction>
</comment>
<protein>
    <recommendedName>
        <fullName evidence="4 7">dTDP-glucose 4,6-dehydratase</fullName>
        <ecNumber evidence="4 7">4.2.1.46</ecNumber>
    </recommendedName>
</protein>
<dbReference type="RefSeq" id="WP_277578185.1">
    <property type="nucleotide sequence ID" value="NZ_JANRMI010000002.1"/>
</dbReference>
<reference evidence="9" key="1">
    <citation type="submission" date="2022-08" db="EMBL/GenBank/DDBJ databases">
        <title>Novel Bdellovibrio Species Isolated from Svalbard: Designation Bdellovibrio svalbardensis.</title>
        <authorList>
            <person name="Mitchell R.J."/>
            <person name="Choi S.Y."/>
        </authorList>
    </citation>
    <scope>NUCLEOTIDE SEQUENCE</scope>
    <source>
        <strain evidence="9">PAP01</strain>
    </source>
</reference>
<comment type="cofactor">
    <cofactor evidence="2 7">
        <name>NAD(+)</name>
        <dbReference type="ChEBI" id="CHEBI:57540"/>
    </cofactor>
</comment>
<comment type="similarity">
    <text evidence="3 7">Belongs to the NAD(P)-dependent epimerase/dehydratase family. dTDP-glucose dehydratase subfamily.</text>
</comment>
<comment type="caution">
    <text evidence="9">The sequence shown here is derived from an EMBL/GenBank/DDBJ whole genome shotgun (WGS) entry which is preliminary data.</text>
</comment>
<sequence>MKQSVKQTVLLTGCAGFIGSNFIKTITCRADVADKFDFVIVDALTYAGRLENIQKELDSNKHLSFVHADIRDSQKMHELFKKHNFAGVMNFAAESHVDRSIESPNIFVETNVLGTLNLLKESLALFEKNPNFRYLQVSTDEVYGTLQMEDPAFTESTPIAPNSPYSASKASADLLVRSFFETFKLPTVITRCSNNYGPLQVEEKFIPLMIKRALANEKLPIYGTGMNIRDWIYVDDHNEGVWKAFTSGKAGEVYNFGGNSERQNLDVAKMILKHLGKPESLLNFVQDRKGHDFRYAIDYSKAQKELNWNPTVKFEEQGLLRTIEYYRNLWAK</sequence>
<evidence type="ECO:0000259" key="8">
    <source>
        <dbReference type="Pfam" id="PF16363"/>
    </source>
</evidence>
<evidence type="ECO:0000256" key="5">
    <source>
        <dbReference type="ARBA" id="ARBA00023027"/>
    </source>
</evidence>
<evidence type="ECO:0000256" key="3">
    <source>
        <dbReference type="ARBA" id="ARBA00008178"/>
    </source>
</evidence>
<dbReference type="Gene3D" id="3.40.50.720">
    <property type="entry name" value="NAD(P)-binding Rossmann-like Domain"/>
    <property type="match status" value="1"/>
</dbReference>
<keyword evidence="6 7" id="KW-0456">Lyase</keyword>
<evidence type="ECO:0000256" key="6">
    <source>
        <dbReference type="ARBA" id="ARBA00023239"/>
    </source>
</evidence>
<dbReference type="Proteomes" id="UP001152321">
    <property type="component" value="Unassembled WGS sequence"/>
</dbReference>
<dbReference type="NCBIfam" id="TIGR01181">
    <property type="entry name" value="dTDP_gluc_dehyt"/>
    <property type="match status" value="1"/>
</dbReference>
<evidence type="ECO:0000256" key="7">
    <source>
        <dbReference type="RuleBase" id="RU004473"/>
    </source>
</evidence>
<evidence type="ECO:0000313" key="9">
    <source>
        <dbReference type="EMBL" id="MDG0816710.1"/>
    </source>
</evidence>